<dbReference type="Proteomes" id="UP000054248">
    <property type="component" value="Unassembled WGS sequence"/>
</dbReference>
<protein>
    <recommendedName>
        <fullName evidence="3">Anaphase-promoting complex subunit 5 domain-containing protein</fullName>
    </recommendedName>
</protein>
<gene>
    <name evidence="1" type="ORF">M407DRAFT_30190</name>
</gene>
<dbReference type="SUPFAM" id="SSF48452">
    <property type="entry name" value="TPR-like"/>
    <property type="match status" value="1"/>
</dbReference>
<dbReference type="EMBL" id="KN823185">
    <property type="protein sequence ID" value="KIO20156.1"/>
    <property type="molecule type" value="Genomic_DNA"/>
</dbReference>
<dbReference type="OrthoDB" id="9991317at2759"/>
<dbReference type="Gene3D" id="1.25.40.10">
    <property type="entry name" value="Tetratricopeptide repeat domain"/>
    <property type="match status" value="1"/>
</dbReference>
<keyword evidence="2" id="KW-1185">Reference proteome</keyword>
<accession>A0A0C3Q7S2</accession>
<evidence type="ECO:0000313" key="2">
    <source>
        <dbReference type="Proteomes" id="UP000054248"/>
    </source>
</evidence>
<name>A0A0C3Q7S2_9AGAM</name>
<evidence type="ECO:0000313" key="1">
    <source>
        <dbReference type="EMBL" id="KIO20156.1"/>
    </source>
</evidence>
<reference evidence="2" key="2">
    <citation type="submission" date="2015-01" db="EMBL/GenBank/DDBJ databases">
        <title>Evolutionary Origins and Diversification of the Mycorrhizal Mutualists.</title>
        <authorList>
            <consortium name="DOE Joint Genome Institute"/>
            <consortium name="Mycorrhizal Genomics Consortium"/>
            <person name="Kohler A."/>
            <person name="Kuo A."/>
            <person name="Nagy L.G."/>
            <person name="Floudas D."/>
            <person name="Copeland A."/>
            <person name="Barry K.W."/>
            <person name="Cichocki N."/>
            <person name="Veneault-Fourrey C."/>
            <person name="LaButti K."/>
            <person name="Lindquist E.A."/>
            <person name="Lipzen A."/>
            <person name="Lundell T."/>
            <person name="Morin E."/>
            <person name="Murat C."/>
            <person name="Riley R."/>
            <person name="Ohm R."/>
            <person name="Sun H."/>
            <person name="Tunlid A."/>
            <person name="Henrissat B."/>
            <person name="Grigoriev I.V."/>
            <person name="Hibbett D.S."/>
            <person name="Martin F."/>
        </authorList>
    </citation>
    <scope>NUCLEOTIDE SEQUENCE [LARGE SCALE GENOMIC DNA]</scope>
    <source>
        <strain evidence="2">MUT 4182</strain>
    </source>
</reference>
<sequence>MHTEAAESYRLAQAIYLSLGYSRGEATVLEGLGGLYARLYLLAEAEECFAQARFLYAAILDEKCEAKALDGLMAAQSLQNKFGDAERACMEACEIYKRIGQPMSAVCANTLGFLQDVQGIPFKPL</sequence>
<dbReference type="AlphaFoldDB" id="A0A0C3Q7S2"/>
<dbReference type="InterPro" id="IPR011990">
    <property type="entry name" value="TPR-like_helical_dom_sf"/>
</dbReference>
<proteinExistence type="predicted"/>
<dbReference type="HOGENOM" id="CLU_1994289_0_0_1"/>
<organism evidence="1 2">
    <name type="scientific">Tulasnella calospora MUT 4182</name>
    <dbReference type="NCBI Taxonomy" id="1051891"/>
    <lineage>
        <taxon>Eukaryota</taxon>
        <taxon>Fungi</taxon>
        <taxon>Dikarya</taxon>
        <taxon>Basidiomycota</taxon>
        <taxon>Agaricomycotina</taxon>
        <taxon>Agaricomycetes</taxon>
        <taxon>Cantharellales</taxon>
        <taxon>Tulasnellaceae</taxon>
        <taxon>Tulasnella</taxon>
    </lineage>
</organism>
<evidence type="ECO:0008006" key="3">
    <source>
        <dbReference type="Google" id="ProtNLM"/>
    </source>
</evidence>
<reference evidence="1 2" key="1">
    <citation type="submission" date="2014-04" db="EMBL/GenBank/DDBJ databases">
        <authorList>
            <consortium name="DOE Joint Genome Institute"/>
            <person name="Kuo A."/>
            <person name="Girlanda M."/>
            <person name="Perotto S."/>
            <person name="Kohler A."/>
            <person name="Nagy L.G."/>
            <person name="Floudas D."/>
            <person name="Copeland A."/>
            <person name="Barry K.W."/>
            <person name="Cichocki N."/>
            <person name="Veneault-Fourrey C."/>
            <person name="LaButti K."/>
            <person name="Lindquist E.A."/>
            <person name="Lipzen A."/>
            <person name="Lundell T."/>
            <person name="Morin E."/>
            <person name="Murat C."/>
            <person name="Sun H."/>
            <person name="Tunlid A."/>
            <person name="Henrissat B."/>
            <person name="Grigoriev I.V."/>
            <person name="Hibbett D.S."/>
            <person name="Martin F."/>
            <person name="Nordberg H.P."/>
            <person name="Cantor M.N."/>
            <person name="Hua S.X."/>
        </authorList>
    </citation>
    <scope>NUCLEOTIDE SEQUENCE [LARGE SCALE GENOMIC DNA]</scope>
    <source>
        <strain evidence="1 2">MUT 4182</strain>
    </source>
</reference>